<feature type="domain" description="Histidine kinase" evidence="10">
    <location>
        <begin position="520"/>
        <end position="777"/>
    </location>
</feature>
<evidence type="ECO:0000256" key="9">
    <source>
        <dbReference type="SAM" id="Phobius"/>
    </source>
</evidence>
<keyword evidence="9" id="KW-0472">Membrane</keyword>
<dbReference type="EC" id="2.7.13.3" evidence="2"/>
<comment type="caution">
    <text evidence="12">The sequence shown here is derived from an EMBL/GenBank/DDBJ whole genome shotgun (WGS) entry which is preliminary data.</text>
</comment>
<dbReference type="InterPro" id="IPR036097">
    <property type="entry name" value="HisK_dim/P_sf"/>
</dbReference>
<feature type="region of interest" description="Disordered" evidence="8">
    <location>
        <begin position="1249"/>
        <end position="1320"/>
    </location>
</feature>
<dbReference type="Gene3D" id="3.30.565.10">
    <property type="entry name" value="Histidine kinase-like ATPase, C-terminal domain"/>
    <property type="match status" value="1"/>
</dbReference>
<evidence type="ECO:0000256" key="3">
    <source>
        <dbReference type="ARBA" id="ARBA00022553"/>
    </source>
</evidence>
<sequence length="1469" mass="160952">MFQSFHLEKEKGEQVRQSKDKAHYICAAMWGSMTKWFTLLLRGCKRRRRPRVVHVLDPENEHHDSGFRRPRRRTYYYSMFSVRLAIMIMLAVLIALLTILTWHFTTVYTTRSIKNLAYGLRTELLNRPIARMWNLLNNTVEATLSQVQLAQFVVGQFTLPIDPASQVAVHKTMRNVTWAIFAGRKSAKSVTVAYRNGQLQAFDRDTGNNQSYYLFTNPLNATALGGLNLSSPLTAPAPDPPVTMWPDVPMNDSKLTWYAEAVDPSTGITISPPQPTDSFDFTKDVDAVLQLRDNEVSWRVTVSDYEDSPLLSSAAPIRHVGSNTVVAVVGITTALSSISGFLRELTSSHSGYLYLTTESGQLLATSTSSSLINSSGPGRSLILANESSDPVIKAGAQWLNERYSFEGLVQKVVHAENILLEGKRFYIDTFSLVLPRLQMVGVILIPRTYVMGEVDRRGKATLAILIAISSCILLVGCIFIIFFTSGVSTEMKLRAELINHLDARRRAEASSNYKSQFLANMSHELRTPMAAVIGLLDILLCDDCLSSEQVNMVSQIRRCSTALLRLLNNILDISKVESGKFVLEAADFDLNRELEGLVDMFSVQCVDHSTEIVLDLADDMPRVVRGDSARTVQIFANLIANSVKFTSSGHVILRGWCGSSNMSAAALRNELLFGTNDNSWDQNRLGHESVVANNPEPEQFLLWFEVEDTGCGIDASKWEAVFDSFVQADPSTTRTYGGTGLGLCIVRSLVRKMGGDIKIVKKEGPGTLLRFYLLFGQPHDSEPDAPRLSLPAELDNAKVLLAMKGDVARGTLAQWMHYRGFSVYEASEWDETIQVLNDLLADEQRVSWEKGTDNNEFVVPLANYRKTGRPHSSSRDAKEIPDDEVSLVLSGNSGHWKMQNFKLLAVLDSELIPWSDDSNQVVSMLSVLDEFRDRGIMISWLFTHDTPNALKTQLRRTGYSITANQPLYKSKLFQLLSSMVGCLERGSSRDSKWDLETMGSGRCNSGYYDDIKSAALDRHELEKLQSQSKLGLSGARKSLPKVLERRPSKELAGVKNISSDDIKTGQCGLAVDMHALQQNLERFPVPGNNLERTMSISLSPSDVQSITPSQQPDEQESINLNNLGPAASPGSSSASSTIGSPRIGMMSLKPHHLSGGSDSLSLILPLDILNGDKIAGDQVVDIPPVLSNLSNDRHSGSSSFPDAPDRPEPNVTKTQALSTGSLHNIINEPSTIARIVDQAVIENPRHLHEQVDRSAKAGSKSGSESGPPLHAIGSQPGSLETAKGVVSPAQLTFASRPPVARPSTRNAIAKKPPANRPGPGNALAGIRILLAEDTPVLAKVATIMLEKMGARVVAVGDGLQAVETIGRSRGNPSVVDGETSTSSLAVNQFDLVLMDCQMPKMDGYDATKAIRKAEEGRDWHLPIVALTAHAMSSDEAKCLQVGMDAYLTKPIDSKLMVSTILGLTKKGPG</sequence>
<keyword evidence="4" id="KW-0808">Transferase</keyword>
<evidence type="ECO:0000256" key="6">
    <source>
        <dbReference type="ARBA" id="ARBA00023012"/>
    </source>
</evidence>
<dbReference type="FunFam" id="1.10.287.130:FF:000025">
    <property type="entry name" value="Histidine kinase 1-like protein"/>
    <property type="match status" value="1"/>
</dbReference>
<dbReference type="SMART" id="SM00387">
    <property type="entry name" value="HATPase_c"/>
    <property type="match status" value="1"/>
</dbReference>
<protein>
    <recommendedName>
        <fullName evidence="2">histidine kinase</fullName>
        <ecNumber evidence="2">2.7.13.3</ecNumber>
    </recommendedName>
</protein>
<dbReference type="Gene3D" id="1.10.287.130">
    <property type="match status" value="1"/>
</dbReference>
<dbReference type="GO" id="GO:0000155">
    <property type="term" value="F:phosphorelay sensor kinase activity"/>
    <property type="evidence" value="ECO:0007669"/>
    <property type="project" value="InterPro"/>
</dbReference>
<keyword evidence="13" id="KW-1185">Reference proteome</keyword>
<dbReference type="Proteomes" id="UP000822688">
    <property type="component" value="Chromosome V"/>
</dbReference>
<dbReference type="InterPro" id="IPR004358">
    <property type="entry name" value="Sig_transdc_His_kin-like_C"/>
</dbReference>
<dbReference type="InterPro" id="IPR001789">
    <property type="entry name" value="Sig_transdc_resp-reg_receiver"/>
</dbReference>
<evidence type="ECO:0000256" key="5">
    <source>
        <dbReference type="ARBA" id="ARBA00022777"/>
    </source>
</evidence>
<feature type="compositionally biased region" description="Polar residues" evidence="8">
    <location>
        <begin position="1100"/>
        <end position="1122"/>
    </location>
</feature>
<dbReference type="SUPFAM" id="SSF52172">
    <property type="entry name" value="CheY-like"/>
    <property type="match status" value="1"/>
</dbReference>
<evidence type="ECO:0000313" key="13">
    <source>
        <dbReference type="Proteomes" id="UP000822688"/>
    </source>
</evidence>
<evidence type="ECO:0000256" key="7">
    <source>
        <dbReference type="PROSITE-ProRule" id="PRU00169"/>
    </source>
</evidence>
<dbReference type="PROSITE" id="PS50109">
    <property type="entry name" value="HIS_KIN"/>
    <property type="match status" value="1"/>
</dbReference>
<gene>
    <name evidence="12" type="ORF">KC19_VG213200</name>
</gene>
<feature type="region of interest" description="Disordered" evidence="8">
    <location>
        <begin position="1100"/>
        <end position="1143"/>
    </location>
</feature>
<feature type="transmembrane region" description="Helical" evidence="9">
    <location>
        <begin position="462"/>
        <end position="483"/>
    </location>
</feature>
<dbReference type="InterPro" id="IPR003594">
    <property type="entry name" value="HATPase_dom"/>
</dbReference>
<dbReference type="CDD" id="cd00082">
    <property type="entry name" value="HisKA"/>
    <property type="match status" value="1"/>
</dbReference>
<feature type="transmembrane region" description="Helical" evidence="9">
    <location>
        <begin position="75"/>
        <end position="104"/>
    </location>
</feature>
<dbReference type="PRINTS" id="PR00344">
    <property type="entry name" value="BCTRLSENSOR"/>
</dbReference>
<evidence type="ECO:0000256" key="2">
    <source>
        <dbReference type="ARBA" id="ARBA00012438"/>
    </source>
</evidence>
<reference evidence="12" key="1">
    <citation type="submission" date="2020-06" db="EMBL/GenBank/DDBJ databases">
        <title>WGS assembly of Ceratodon purpureus strain R40.</title>
        <authorList>
            <person name="Carey S.B."/>
            <person name="Jenkins J."/>
            <person name="Shu S."/>
            <person name="Lovell J.T."/>
            <person name="Sreedasyam A."/>
            <person name="Maumus F."/>
            <person name="Tiley G.P."/>
            <person name="Fernandez-Pozo N."/>
            <person name="Barry K."/>
            <person name="Chen C."/>
            <person name="Wang M."/>
            <person name="Lipzen A."/>
            <person name="Daum C."/>
            <person name="Saski C.A."/>
            <person name="Payton A.C."/>
            <person name="Mcbreen J.C."/>
            <person name="Conrad R.E."/>
            <person name="Kollar L.M."/>
            <person name="Olsson S."/>
            <person name="Huttunen S."/>
            <person name="Landis J.B."/>
            <person name="Wickett N.J."/>
            <person name="Johnson M.G."/>
            <person name="Rensing S.A."/>
            <person name="Grimwood J."/>
            <person name="Schmutz J."/>
            <person name="Mcdaniel S.F."/>
        </authorList>
    </citation>
    <scope>NUCLEOTIDE SEQUENCE</scope>
    <source>
        <strain evidence="12">R40</strain>
    </source>
</reference>
<feature type="region of interest" description="Disordered" evidence="8">
    <location>
        <begin position="1186"/>
        <end position="1212"/>
    </location>
</feature>
<evidence type="ECO:0000256" key="8">
    <source>
        <dbReference type="SAM" id="MobiDB-lite"/>
    </source>
</evidence>
<accession>A0A8T0HSU6</accession>
<evidence type="ECO:0000259" key="11">
    <source>
        <dbReference type="PROSITE" id="PS50110"/>
    </source>
</evidence>
<dbReference type="InterPro" id="IPR003661">
    <property type="entry name" value="HisK_dim/P_dom"/>
</dbReference>
<proteinExistence type="predicted"/>
<keyword evidence="3 7" id="KW-0597">Phosphoprotein</keyword>
<dbReference type="Pfam" id="PF00512">
    <property type="entry name" value="HisKA"/>
    <property type="match status" value="1"/>
</dbReference>
<dbReference type="SMART" id="SM00448">
    <property type="entry name" value="REC"/>
    <property type="match status" value="1"/>
</dbReference>
<dbReference type="InterPro" id="IPR036890">
    <property type="entry name" value="HATPase_C_sf"/>
</dbReference>
<keyword evidence="9" id="KW-0812">Transmembrane</keyword>
<feature type="compositionally biased region" description="Low complexity" evidence="8">
    <location>
        <begin position="1124"/>
        <end position="1141"/>
    </location>
</feature>
<dbReference type="InterPro" id="IPR050736">
    <property type="entry name" value="Sensor_HK_Regulatory"/>
</dbReference>
<dbReference type="PANTHER" id="PTHR43711">
    <property type="entry name" value="TWO-COMPONENT HISTIDINE KINASE"/>
    <property type="match status" value="1"/>
</dbReference>
<keyword evidence="9" id="KW-1133">Transmembrane helix</keyword>
<evidence type="ECO:0000313" key="12">
    <source>
        <dbReference type="EMBL" id="KAG0573831.1"/>
    </source>
</evidence>
<dbReference type="Pfam" id="PF00072">
    <property type="entry name" value="Response_reg"/>
    <property type="match status" value="1"/>
</dbReference>
<comment type="catalytic activity">
    <reaction evidence="1">
        <text>ATP + protein L-histidine = ADP + protein N-phospho-L-histidine.</text>
        <dbReference type="EC" id="2.7.13.3"/>
    </reaction>
</comment>
<dbReference type="InterPro" id="IPR005467">
    <property type="entry name" value="His_kinase_dom"/>
</dbReference>
<feature type="modified residue" description="4-aspartylphosphate" evidence="7">
    <location>
        <position position="1395"/>
    </location>
</feature>
<name>A0A8T0HSU6_CERPU</name>
<dbReference type="PROSITE" id="PS50110">
    <property type="entry name" value="RESPONSE_REGULATORY"/>
    <property type="match status" value="1"/>
</dbReference>
<dbReference type="SUPFAM" id="SSF47384">
    <property type="entry name" value="Homodimeric domain of signal transducing histidine kinase"/>
    <property type="match status" value="1"/>
</dbReference>
<organism evidence="12 13">
    <name type="scientific">Ceratodon purpureus</name>
    <name type="common">Fire moss</name>
    <name type="synonym">Dicranum purpureum</name>
    <dbReference type="NCBI Taxonomy" id="3225"/>
    <lineage>
        <taxon>Eukaryota</taxon>
        <taxon>Viridiplantae</taxon>
        <taxon>Streptophyta</taxon>
        <taxon>Embryophyta</taxon>
        <taxon>Bryophyta</taxon>
        <taxon>Bryophytina</taxon>
        <taxon>Bryopsida</taxon>
        <taxon>Dicranidae</taxon>
        <taxon>Pseudoditrichales</taxon>
        <taxon>Ditrichaceae</taxon>
        <taxon>Ceratodon</taxon>
    </lineage>
</organism>
<feature type="transmembrane region" description="Helical" evidence="9">
    <location>
        <begin position="430"/>
        <end position="450"/>
    </location>
</feature>
<evidence type="ECO:0000259" key="10">
    <source>
        <dbReference type="PROSITE" id="PS50109"/>
    </source>
</evidence>
<dbReference type="Gene3D" id="3.40.50.2300">
    <property type="match status" value="1"/>
</dbReference>
<dbReference type="SUPFAM" id="SSF55874">
    <property type="entry name" value="ATPase domain of HSP90 chaperone/DNA topoisomerase II/histidine kinase"/>
    <property type="match status" value="1"/>
</dbReference>
<evidence type="ECO:0000256" key="4">
    <source>
        <dbReference type="ARBA" id="ARBA00022679"/>
    </source>
</evidence>
<dbReference type="EMBL" id="CM026426">
    <property type="protein sequence ID" value="KAG0573831.1"/>
    <property type="molecule type" value="Genomic_DNA"/>
</dbReference>
<dbReference type="CDD" id="cd17546">
    <property type="entry name" value="REC_hyHK_CKI1_RcsC-like"/>
    <property type="match status" value="1"/>
</dbReference>
<dbReference type="SMART" id="SM00388">
    <property type="entry name" value="HisKA"/>
    <property type="match status" value="1"/>
</dbReference>
<feature type="compositionally biased region" description="Low complexity" evidence="8">
    <location>
        <begin position="1256"/>
        <end position="1266"/>
    </location>
</feature>
<dbReference type="Gene3D" id="3.30.450.20">
    <property type="entry name" value="PAS domain"/>
    <property type="match status" value="1"/>
</dbReference>
<evidence type="ECO:0000256" key="1">
    <source>
        <dbReference type="ARBA" id="ARBA00000085"/>
    </source>
</evidence>
<dbReference type="InterPro" id="IPR011006">
    <property type="entry name" value="CheY-like_superfamily"/>
</dbReference>
<dbReference type="PANTHER" id="PTHR43711:SF1">
    <property type="entry name" value="HISTIDINE KINASE 1"/>
    <property type="match status" value="1"/>
</dbReference>
<keyword evidence="5" id="KW-0418">Kinase</keyword>
<dbReference type="Pfam" id="PF02518">
    <property type="entry name" value="HATPase_c"/>
    <property type="match status" value="1"/>
</dbReference>
<feature type="domain" description="Response regulatory" evidence="11">
    <location>
        <begin position="1327"/>
        <end position="1464"/>
    </location>
</feature>
<keyword evidence="6" id="KW-0902">Two-component regulatory system</keyword>